<evidence type="ECO:0000313" key="3">
    <source>
        <dbReference type="Proteomes" id="UP000694558"/>
    </source>
</evidence>
<dbReference type="AlphaFoldDB" id="A0A8D2ZE55"/>
<dbReference type="Ensembl" id="ENSSMAT00000000780.2">
    <property type="protein sequence ID" value="ENSSMAP00000000761.1"/>
    <property type="gene ID" value="ENSSMAG00000000478.2"/>
</dbReference>
<dbReference type="Proteomes" id="UP000694558">
    <property type="component" value="Chromosome 9"/>
</dbReference>
<sequence length="125" mass="14351">MATAFIPPEPNSGPWDFCSAAPRLWNSVAELHRQSKPSKKASKLFFNKNLITNLILSSCSYACFILGSCFYSVALCDILQNQKCVINKWFHTTSNLQLWRPTCSWEQWGNKLFLASPQLYHRFTV</sequence>
<proteinExistence type="predicted"/>
<organism evidence="2 3">
    <name type="scientific">Scophthalmus maximus</name>
    <name type="common">Turbot</name>
    <name type="synonym">Psetta maxima</name>
    <dbReference type="NCBI Taxonomy" id="52904"/>
    <lineage>
        <taxon>Eukaryota</taxon>
        <taxon>Metazoa</taxon>
        <taxon>Chordata</taxon>
        <taxon>Craniata</taxon>
        <taxon>Vertebrata</taxon>
        <taxon>Euteleostomi</taxon>
        <taxon>Actinopterygii</taxon>
        <taxon>Neopterygii</taxon>
        <taxon>Teleostei</taxon>
        <taxon>Neoteleostei</taxon>
        <taxon>Acanthomorphata</taxon>
        <taxon>Carangaria</taxon>
        <taxon>Pleuronectiformes</taxon>
        <taxon>Pleuronectoidei</taxon>
        <taxon>Scophthalmidae</taxon>
        <taxon>Scophthalmus</taxon>
    </lineage>
</organism>
<keyword evidence="1" id="KW-0472">Membrane</keyword>
<protein>
    <submittedName>
        <fullName evidence="2">Uncharacterized protein</fullName>
    </submittedName>
</protein>
<evidence type="ECO:0000313" key="2">
    <source>
        <dbReference type="Ensembl" id="ENSSMAP00000000761.1"/>
    </source>
</evidence>
<evidence type="ECO:0000256" key="1">
    <source>
        <dbReference type="SAM" id="Phobius"/>
    </source>
</evidence>
<reference evidence="2" key="2">
    <citation type="submission" date="2025-08" db="UniProtKB">
        <authorList>
            <consortium name="Ensembl"/>
        </authorList>
    </citation>
    <scope>IDENTIFICATION</scope>
</reference>
<keyword evidence="1" id="KW-0812">Transmembrane</keyword>
<name>A0A8D2ZE55_SCOMX</name>
<keyword evidence="1" id="KW-1133">Transmembrane helix</keyword>
<feature type="transmembrane region" description="Helical" evidence="1">
    <location>
        <begin position="50"/>
        <end position="74"/>
    </location>
</feature>
<accession>A0A8D2ZE55</accession>
<reference evidence="2" key="1">
    <citation type="submission" date="2023-05" db="EMBL/GenBank/DDBJ databases">
        <title>High-quality long-read genome of Scophthalmus maximus.</title>
        <authorList>
            <person name="Lien S."/>
            <person name="Martinez P."/>
        </authorList>
    </citation>
    <scope>NUCLEOTIDE SEQUENCE [LARGE SCALE GENOMIC DNA]</scope>
</reference>